<dbReference type="SUPFAM" id="SSF54909">
    <property type="entry name" value="Dimeric alpha+beta barrel"/>
    <property type="match status" value="1"/>
</dbReference>
<gene>
    <name evidence="2" type="ORF">Afe05nite_80930</name>
</gene>
<comment type="caution">
    <text evidence="2">The sequence shown here is derived from an EMBL/GenBank/DDBJ whole genome shotgun (WGS) entry which is preliminary data.</text>
</comment>
<feature type="domain" description="ABM" evidence="1">
    <location>
        <begin position="8"/>
        <end position="76"/>
    </location>
</feature>
<dbReference type="InterPro" id="IPR011008">
    <property type="entry name" value="Dimeric_a/b-barrel"/>
</dbReference>
<evidence type="ECO:0000259" key="1">
    <source>
        <dbReference type="Pfam" id="PF03992"/>
    </source>
</evidence>
<proteinExistence type="predicted"/>
<sequence length="103" mass="11408">MANRLRIAVFYRAPETDPGAVERVYHEVSATMKGTAGLAGNELLHDVLDPAGYVVLSEWTDLAAFQAWDTSPGHRSTSPLDEFQDLDPARRKSFALWEVIAGY</sequence>
<dbReference type="Pfam" id="PF03992">
    <property type="entry name" value="ABM"/>
    <property type="match status" value="1"/>
</dbReference>
<dbReference type="Proteomes" id="UP000598174">
    <property type="component" value="Unassembled WGS sequence"/>
</dbReference>
<reference evidence="2" key="1">
    <citation type="submission" date="2021-01" db="EMBL/GenBank/DDBJ databases">
        <title>Whole genome shotgun sequence of Actinoplanes ferrugineus NBRC 15555.</title>
        <authorList>
            <person name="Komaki H."/>
            <person name="Tamura T."/>
        </authorList>
    </citation>
    <scope>NUCLEOTIDE SEQUENCE</scope>
    <source>
        <strain evidence="2">NBRC 15555</strain>
    </source>
</reference>
<dbReference type="AlphaFoldDB" id="A0A919J8U8"/>
<protein>
    <recommendedName>
        <fullName evidence="1">ABM domain-containing protein</fullName>
    </recommendedName>
</protein>
<name>A0A919J8U8_9ACTN</name>
<dbReference type="Gene3D" id="3.30.70.100">
    <property type="match status" value="1"/>
</dbReference>
<evidence type="ECO:0000313" key="3">
    <source>
        <dbReference type="Proteomes" id="UP000598174"/>
    </source>
</evidence>
<dbReference type="EMBL" id="BOMM01000080">
    <property type="protein sequence ID" value="GIE16253.1"/>
    <property type="molecule type" value="Genomic_DNA"/>
</dbReference>
<organism evidence="2 3">
    <name type="scientific">Paractinoplanes ferrugineus</name>
    <dbReference type="NCBI Taxonomy" id="113564"/>
    <lineage>
        <taxon>Bacteria</taxon>
        <taxon>Bacillati</taxon>
        <taxon>Actinomycetota</taxon>
        <taxon>Actinomycetes</taxon>
        <taxon>Micromonosporales</taxon>
        <taxon>Micromonosporaceae</taxon>
        <taxon>Paractinoplanes</taxon>
    </lineage>
</organism>
<dbReference type="RefSeq" id="WP_203822594.1">
    <property type="nucleotide sequence ID" value="NZ_BAAABP010000012.1"/>
</dbReference>
<dbReference type="InterPro" id="IPR007138">
    <property type="entry name" value="ABM_dom"/>
</dbReference>
<keyword evidence="3" id="KW-1185">Reference proteome</keyword>
<evidence type="ECO:0000313" key="2">
    <source>
        <dbReference type="EMBL" id="GIE16253.1"/>
    </source>
</evidence>
<accession>A0A919J8U8</accession>